<dbReference type="SUPFAM" id="SSF56112">
    <property type="entry name" value="Protein kinase-like (PK-like)"/>
    <property type="match status" value="1"/>
</dbReference>
<proteinExistence type="predicted"/>
<gene>
    <name evidence="2" type="ORF">C2G38_1983563</name>
</gene>
<dbReference type="Gene3D" id="1.10.510.10">
    <property type="entry name" value="Transferase(Phosphotransferase) domain 1"/>
    <property type="match status" value="1"/>
</dbReference>
<dbReference type="EMBL" id="QKWP01001579">
    <property type="protein sequence ID" value="RIB07933.1"/>
    <property type="molecule type" value="Genomic_DNA"/>
</dbReference>
<dbReference type="GO" id="GO:0004674">
    <property type="term" value="F:protein serine/threonine kinase activity"/>
    <property type="evidence" value="ECO:0007669"/>
    <property type="project" value="TreeGrafter"/>
</dbReference>
<comment type="caution">
    <text evidence="2">The sequence shown here is derived from an EMBL/GenBank/DDBJ whole genome shotgun (WGS) entry which is preliminary data.</text>
</comment>
<dbReference type="InterPro" id="IPR051681">
    <property type="entry name" value="Ser/Thr_Kinases-Pseudokinases"/>
</dbReference>
<dbReference type="SMART" id="SM00220">
    <property type="entry name" value="S_TKc"/>
    <property type="match status" value="1"/>
</dbReference>
<keyword evidence="2" id="KW-0418">Kinase</keyword>
<dbReference type="STRING" id="44941.A0A397UKN6"/>
<keyword evidence="2" id="KW-0808">Transferase</keyword>
<dbReference type="PROSITE" id="PS50011">
    <property type="entry name" value="PROTEIN_KINASE_DOM"/>
    <property type="match status" value="1"/>
</dbReference>
<dbReference type="GO" id="GO:0005524">
    <property type="term" value="F:ATP binding"/>
    <property type="evidence" value="ECO:0007669"/>
    <property type="project" value="InterPro"/>
</dbReference>
<dbReference type="Pfam" id="PF07714">
    <property type="entry name" value="PK_Tyr_Ser-Thr"/>
    <property type="match status" value="1"/>
</dbReference>
<evidence type="ECO:0000313" key="2">
    <source>
        <dbReference type="EMBL" id="RIB07933.1"/>
    </source>
</evidence>
<organism evidence="2 3">
    <name type="scientific">Gigaspora rosea</name>
    <dbReference type="NCBI Taxonomy" id="44941"/>
    <lineage>
        <taxon>Eukaryota</taxon>
        <taxon>Fungi</taxon>
        <taxon>Fungi incertae sedis</taxon>
        <taxon>Mucoromycota</taxon>
        <taxon>Glomeromycotina</taxon>
        <taxon>Glomeromycetes</taxon>
        <taxon>Diversisporales</taxon>
        <taxon>Gigasporaceae</taxon>
        <taxon>Gigaspora</taxon>
    </lineage>
</organism>
<dbReference type="AlphaFoldDB" id="A0A397UKN6"/>
<accession>A0A397UKN6</accession>
<evidence type="ECO:0000313" key="3">
    <source>
        <dbReference type="Proteomes" id="UP000266673"/>
    </source>
</evidence>
<evidence type="ECO:0000259" key="1">
    <source>
        <dbReference type="PROSITE" id="PS50011"/>
    </source>
</evidence>
<feature type="domain" description="Protein kinase" evidence="1">
    <location>
        <begin position="1"/>
        <end position="161"/>
    </location>
</feature>
<dbReference type="PANTHER" id="PTHR44329">
    <property type="entry name" value="SERINE/THREONINE-PROTEIN KINASE TNNI3K-RELATED"/>
    <property type="match status" value="1"/>
</dbReference>
<dbReference type="InterPro" id="IPR000719">
    <property type="entry name" value="Prot_kinase_dom"/>
</dbReference>
<sequence length="207" mass="23882">MKWEKKLELLSYIAFDLQLIHSYDIIHCDLHNGNIFQNDLHNAYIVDLGIAKSVNKTLDKESGGIYGALSYIAPEVILGKQLTKASDIYSFGMIMWEISSGNVVFSDYKDDDSNLAREICFNESRPNILKGTATCYVNLLKKCWDKDPEKRPSAIEIHEIILKWKNTPEILSEFLKSDKEMMIKNNDFNNIEDSMIYTTNFIRNIIQ</sequence>
<dbReference type="InterPro" id="IPR001245">
    <property type="entry name" value="Ser-Thr/Tyr_kinase_cat_dom"/>
</dbReference>
<protein>
    <submittedName>
        <fullName evidence="2">Kinase-like domain-containing protein</fullName>
    </submittedName>
</protein>
<dbReference type="OrthoDB" id="10252171at2759"/>
<reference evidence="2 3" key="1">
    <citation type="submission" date="2018-06" db="EMBL/GenBank/DDBJ databases">
        <title>Comparative genomics reveals the genomic features of Rhizophagus irregularis, R. cerebriforme, R. diaphanum and Gigaspora rosea, and their symbiotic lifestyle signature.</title>
        <authorList>
            <person name="Morin E."/>
            <person name="San Clemente H."/>
            <person name="Chen E.C.H."/>
            <person name="De La Providencia I."/>
            <person name="Hainaut M."/>
            <person name="Kuo A."/>
            <person name="Kohler A."/>
            <person name="Murat C."/>
            <person name="Tang N."/>
            <person name="Roy S."/>
            <person name="Loubradou J."/>
            <person name="Henrissat B."/>
            <person name="Grigoriev I.V."/>
            <person name="Corradi N."/>
            <person name="Roux C."/>
            <person name="Martin F.M."/>
        </authorList>
    </citation>
    <scope>NUCLEOTIDE SEQUENCE [LARGE SCALE GENOMIC DNA]</scope>
    <source>
        <strain evidence="2 3">DAOM 194757</strain>
    </source>
</reference>
<name>A0A397UKN6_9GLOM</name>
<keyword evidence="3" id="KW-1185">Reference proteome</keyword>
<dbReference type="Proteomes" id="UP000266673">
    <property type="component" value="Unassembled WGS sequence"/>
</dbReference>
<dbReference type="InterPro" id="IPR011009">
    <property type="entry name" value="Kinase-like_dom_sf"/>
</dbReference>